<proteinExistence type="predicted"/>
<feature type="compositionally biased region" description="Low complexity" evidence="5">
    <location>
        <begin position="57"/>
        <end position="67"/>
    </location>
</feature>
<keyword evidence="9" id="KW-1185">Reference proteome</keyword>
<reference evidence="8 9" key="1">
    <citation type="submission" date="2024-02" db="EMBL/GenBank/DDBJ databases">
        <authorList>
            <person name="Chen Y."/>
            <person name="Shah S."/>
            <person name="Dougan E. K."/>
            <person name="Thang M."/>
            <person name="Chan C."/>
        </authorList>
    </citation>
    <scope>NUCLEOTIDE SEQUENCE [LARGE SCALE GENOMIC DNA]</scope>
</reference>
<evidence type="ECO:0000256" key="5">
    <source>
        <dbReference type="SAM" id="MobiDB-lite"/>
    </source>
</evidence>
<feature type="compositionally biased region" description="Polar residues" evidence="5">
    <location>
        <begin position="68"/>
        <end position="77"/>
    </location>
</feature>
<comment type="caution">
    <text evidence="8">The sequence shown here is derived from an EMBL/GenBank/DDBJ whole genome shotgun (WGS) entry which is preliminary data.</text>
</comment>
<comment type="subcellular location">
    <subcellularLocation>
        <location evidence="1">Membrane</location>
        <topology evidence="1">Multi-pass membrane protein</topology>
    </subcellularLocation>
</comment>
<evidence type="ECO:0000313" key="8">
    <source>
        <dbReference type="EMBL" id="CAK9012546.1"/>
    </source>
</evidence>
<protein>
    <recommendedName>
        <fullName evidence="7">Ion transport domain-containing protein</fullName>
    </recommendedName>
</protein>
<feature type="region of interest" description="Disordered" evidence="5">
    <location>
        <begin position="25"/>
        <end position="77"/>
    </location>
</feature>
<dbReference type="Pfam" id="PF00520">
    <property type="entry name" value="Ion_trans"/>
    <property type="match status" value="1"/>
</dbReference>
<evidence type="ECO:0000256" key="3">
    <source>
        <dbReference type="ARBA" id="ARBA00022989"/>
    </source>
</evidence>
<feature type="transmembrane region" description="Helical" evidence="6">
    <location>
        <begin position="471"/>
        <end position="494"/>
    </location>
</feature>
<evidence type="ECO:0000259" key="7">
    <source>
        <dbReference type="Pfam" id="PF00520"/>
    </source>
</evidence>
<dbReference type="Gene3D" id="1.10.287.70">
    <property type="match status" value="1"/>
</dbReference>
<evidence type="ECO:0000256" key="6">
    <source>
        <dbReference type="SAM" id="Phobius"/>
    </source>
</evidence>
<feature type="compositionally biased region" description="Basic and acidic residues" evidence="5">
    <location>
        <begin position="45"/>
        <end position="56"/>
    </location>
</feature>
<evidence type="ECO:0000256" key="1">
    <source>
        <dbReference type="ARBA" id="ARBA00004141"/>
    </source>
</evidence>
<dbReference type="InterPro" id="IPR005821">
    <property type="entry name" value="Ion_trans_dom"/>
</dbReference>
<dbReference type="InterPro" id="IPR018247">
    <property type="entry name" value="EF_Hand_1_Ca_BS"/>
</dbReference>
<accession>A0ABP0JE24</accession>
<dbReference type="EMBL" id="CAXAMN010005114">
    <property type="protein sequence ID" value="CAK9012546.1"/>
    <property type="molecule type" value="Genomic_DNA"/>
</dbReference>
<dbReference type="Proteomes" id="UP001642484">
    <property type="component" value="Unassembled WGS sequence"/>
</dbReference>
<keyword evidence="4 6" id="KW-0472">Membrane</keyword>
<feature type="transmembrane region" description="Helical" evidence="6">
    <location>
        <begin position="388"/>
        <end position="410"/>
    </location>
</feature>
<evidence type="ECO:0000256" key="2">
    <source>
        <dbReference type="ARBA" id="ARBA00022692"/>
    </source>
</evidence>
<feature type="domain" description="Ion transport" evidence="7">
    <location>
        <begin position="353"/>
        <end position="499"/>
    </location>
</feature>
<keyword evidence="2 6" id="KW-0812">Transmembrane</keyword>
<sequence>MDKQSFSKLVDESLHTLRRKLLDAFPEEENGQSLCGSARGSPKTFELRGEKGEKSSKSSSQRIGSQSPEASQVVPTTSDASPVMLDVEMPETPVHSNPDLVPAFKGSEEEARAIRGRLRLRLGALNDSLVSGKALFDACVSLGLTRFTIEDMNLFVNLLANYIELEFEREEGQEKPKRHSVNSANMFFFKNHQDVNITGKPVWRWPNVQSASRTSIARSASMQMQSYNLTEPTLERKFNVVPAAPLMEVFLAKESETHRKIFGQRHMKQFQAMKEILLAGDTNRLVAELTFVRINDLAAPPDEKSWGLLLEPLVALIIISNGVMVGFQSDEEHSTWPGLDYLEVGREESGDVFATSLLRFCRLIRLVRIVKVFRLKIMKDLRLMVKGLVAGIKTLIMAFILLFTVLYVIAGFATMTIGNSQEVYDADLKPFFRTIPDSMFTCFRCFTGECVNQAGAPIHAILADKIGFGFVFGYVASFMLVSLGIFNVILAVYVDITMKAAKENDLTVEQHSRESIRIARIARELLKKFAAAFRLFQDMDEGVERGKGLKIAHSHNFMDGDMLESIAITKELFLMVIQDRRVQGLMDELELPPDRANLFEIIDADGSGTLQLSELAPSSNHSESVILRN</sequence>
<dbReference type="PROSITE" id="PS00018">
    <property type="entry name" value="EF_HAND_1"/>
    <property type="match status" value="1"/>
</dbReference>
<gene>
    <name evidence="8" type="ORF">CCMP2556_LOCUS10892</name>
</gene>
<name>A0ABP0JE24_9DINO</name>
<evidence type="ECO:0000313" key="9">
    <source>
        <dbReference type="Proteomes" id="UP001642484"/>
    </source>
</evidence>
<evidence type="ECO:0000256" key="4">
    <source>
        <dbReference type="ARBA" id="ARBA00023136"/>
    </source>
</evidence>
<organism evidence="8 9">
    <name type="scientific">Durusdinium trenchii</name>
    <dbReference type="NCBI Taxonomy" id="1381693"/>
    <lineage>
        <taxon>Eukaryota</taxon>
        <taxon>Sar</taxon>
        <taxon>Alveolata</taxon>
        <taxon>Dinophyceae</taxon>
        <taxon>Suessiales</taxon>
        <taxon>Symbiodiniaceae</taxon>
        <taxon>Durusdinium</taxon>
    </lineage>
</organism>
<keyword evidence="3 6" id="KW-1133">Transmembrane helix</keyword>